<dbReference type="SUPFAM" id="SSF56784">
    <property type="entry name" value="HAD-like"/>
    <property type="match status" value="1"/>
</dbReference>
<dbReference type="Gene3D" id="3.40.50.1000">
    <property type="entry name" value="HAD superfamily/HAD-like"/>
    <property type="match status" value="1"/>
</dbReference>
<dbReference type="EMBL" id="LCJB01000029">
    <property type="protein sequence ID" value="KKT70303.1"/>
    <property type="molecule type" value="Genomic_DNA"/>
</dbReference>
<reference evidence="1 2" key="1">
    <citation type="journal article" date="2015" name="Nature">
        <title>rRNA introns, odd ribosomes, and small enigmatic genomes across a large radiation of phyla.</title>
        <authorList>
            <person name="Brown C.T."/>
            <person name="Hug L.A."/>
            <person name="Thomas B.C."/>
            <person name="Sharon I."/>
            <person name="Castelle C.J."/>
            <person name="Singh A."/>
            <person name="Wilkins M.J."/>
            <person name="Williams K.H."/>
            <person name="Banfield J.F."/>
        </authorList>
    </citation>
    <scope>NUCLEOTIDE SEQUENCE [LARGE SCALE GENOMIC DNA]</scope>
</reference>
<evidence type="ECO:0008006" key="3">
    <source>
        <dbReference type="Google" id="ProtNLM"/>
    </source>
</evidence>
<evidence type="ECO:0000313" key="1">
    <source>
        <dbReference type="EMBL" id="KKT70303.1"/>
    </source>
</evidence>
<comment type="caution">
    <text evidence="1">The sequence shown here is derived from an EMBL/GenBank/DDBJ whole genome shotgun (WGS) entry which is preliminary data.</text>
</comment>
<evidence type="ECO:0000313" key="2">
    <source>
        <dbReference type="Proteomes" id="UP000034154"/>
    </source>
</evidence>
<protein>
    <recommendedName>
        <fullName evidence="3">Haloacid dehalogenase domain protein hydrolase</fullName>
    </recommendedName>
</protein>
<proteinExistence type="predicted"/>
<accession>A0A0G1JG37</accession>
<name>A0A0G1JG37_9BACT</name>
<dbReference type="AlphaFoldDB" id="A0A0G1JG37"/>
<dbReference type="Proteomes" id="UP000034154">
    <property type="component" value="Unassembled WGS sequence"/>
</dbReference>
<dbReference type="InterPro" id="IPR036412">
    <property type="entry name" value="HAD-like_sf"/>
</dbReference>
<dbReference type="InterPro" id="IPR023214">
    <property type="entry name" value="HAD_sf"/>
</dbReference>
<sequence>MSFGSVFEFSTFELFQRALPDLVFLAESGRPVLALNLGRGTFGEFASRVKVAEGLITDFDDTLTTVAHVEFLRKLMTPDDLQADLDQRSRWYGTPTLDESTTAQFVLATARRLRRLNLKNLVSVARQVSFHPGAPELLHWFAGRKGVVVVSLGYHDVIIRAVMIQLAANFRKNRVLVAAAEFAWRDGCCSGVDLGTIVAEATKGIKALDRCELLGLLTERSLILGDEPRGDRTLFALGGTSVLIFSANDSIPERIVRRTAALTEGVWNDLDAVLVTGGTLQPLVDLLR</sequence>
<organism evidence="1 2">
    <name type="scientific">Candidatus Uhrbacteria bacterium GW2011_GWF2_44_350</name>
    <dbReference type="NCBI Taxonomy" id="1619000"/>
    <lineage>
        <taxon>Bacteria</taxon>
        <taxon>Candidatus Uhriibacteriota</taxon>
    </lineage>
</organism>
<gene>
    <name evidence="1" type="ORF">UW63_C0029G0007</name>
</gene>